<keyword evidence="3" id="KW-1185">Reference proteome</keyword>
<sequence length="281" mass="31977">MLTPNKKEQIEMLLLWSFEYMKPDAARFFNGGEPLSTSVAFTQRLGLCDELSSIVSDFCKTLSIPCMKVTGYVKYTNFKAGDKFYETNHAWNVIRIDDQWKSFDLFWSICELKENASKGHQFKKRLTTDYLFPAKASFLQDHLPADPVFQFQNYPISITAFTGKVTGIDSTVAHLPFLHYKDSLQAMARLTPQTLNLRTAKHEYAFNPSNPNSLITEYFNSAVDIVNSAQSKKADLQLAGDYFRAALSLLEKSKNPDIKALKENCKQGLDYVSLRMARARS</sequence>
<dbReference type="SUPFAM" id="SSF54001">
    <property type="entry name" value="Cysteine proteinases"/>
    <property type="match status" value="1"/>
</dbReference>
<protein>
    <recommendedName>
        <fullName evidence="1">Transglutaminase-like domain-containing protein</fullName>
    </recommendedName>
</protein>
<gene>
    <name evidence="2" type="ORF">JI741_23550</name>
</gene>
<dbReference type="PANTHER" id="PTHR46333">
    <property type="entry name" value="CYTOKINESIS PROTEIN 3"/>
    <property type="match status" value="1"/>
</dbReference>
<comment type="caution">
    <text evidence="2">The sequence shown here is derived from an EMBL/GenBank/DDBJ whole genome shotgun (WGS) entry which is preliminary data.</text>
</comment>
<reference evidence="2 3" key="1">
    <citation type="submission" date="2021-01" db="EMBL/GenBank/DDBJ databases">
        <title>Chryseolinea sp. Jin1 Genome sequencing and assembly.</title>
        <authorList>
            <person name="Kim I."/>
        </authorList>
    </citation>
    <scope>NUCLEOTIDE SEQUENCE [LARGE SCALE GENOMIC DNA]</scope>
    <source>
        <strain evidence="2 3">Jin1</strain>
    </source>
</reference>
<name>A0ABS1KY80_9BACT</name>
<dbReference type="InterPro" id="IPR052557">
    <property type="entry name" value="CAP/Cytokinesis_protein"/>
</dbReference>
<dbReference type="InterPro" id="IPR002931">
    <property type="entry name" value="Transglutaminase-like"/>
</dbReference>
<feature type="domain" description="Transglutaminase-like" evidence="1">
    <location>
        <begin position="6"/>
        <end position="104"/>
    </location>
</feature>
<dbReference type="Proteomes" id="UP000613030">
    <property type="component" value="Unassembled WGS sequence"/>
</dbReference>
<dbReference type="InterPro" id="IPR038765">
    <property type="entry name" value="Papain-like_cys_pep_sf"/>
</dbReference>
<dbReference type="Gene3D" id="3.10.620.30">
    <property type="match status" value="1"/>
</dbReference>
<dbReference type="EMBL" id="JAERRB010000010">
    <property type="protein sequence ID" value="MBL0744227.1"/>
    <property type="molecule type" value="Genomic_DNA"/>
</dbReference>
<accession>A0ABS1KY80</accession>
<organism evidence="2 3">
    <name type="scientific">Chryseolinea lacunae</name>
    <dbReference type="NCBI Taxonomy" id="2801331"/>
    <lineage>
        <taxon>Bacteria</taxon>
        <taxon>Pseudomonadati</taxon>
        <taxon>Bacteroidota</taxon>
        <taxon>Cytophagia</taxon>
        <taxon>Cytophagales</taxon>
        <taxon>Fulvivirgaceae</taxon>
        <taxon>Chryseolinea</taxon>
    </lineage>
</organism>
<evidence type="ECO:0000313" key="3">
    <source>
        <dbReference type="Proteomes" id="UP000613030"/>
    </source>
</evidence>
<evidence type="ECO:0000313" key="2">
    <source>
        <dbReference type="EMBL" id="MBL0744227.1"/>
    </source>
</evidence>
<dbReference type="PANTHER" id="PTHR46333:SF2">
    <property type="entry name" value="CYTOKINESIS PROTEIN 3"/>
    <property type="match status" value="1"/>
</dbReference>
<dbReference type="Pfam" id="PF01841">
    <property type="entry name" value="Transglut_core"/>
    <property type="match status" value="1"/>
</dbReference>
<evidence type="ECO:0000259" key="1">
    <source>
        <dbReference type="Pfam" id="PF01841"/>
    </source>
</evidence>
<proteinExistence type="predicted"/>